<dbReference type="InterPro" id="IPR000836">
    <property type="entry name" value="PRTase_dom"/>
</dbReference>
<dbReference type="Proteomes" id="UP001597357">
    <property type="component" value="Unassembled WGS sequence"/>
</dbReference>
<name>A0ABW5SCC4_9FLAO</name>
<comment type="caution">
    <text evidence="3">The sequence shown here is derived from an EMBL/GenBank/DDBJ whole genome shotgun (WGS) entry which is preliminary data.</text>
</comment>
<dbReference type="Pfam" id="PF00156">
    <property type="entry name" value="Pribosyltran"/>
    <property type="match status" value="1"/>
</dbReference>
<sequence>MANAQLTNENTVKKVFSGRIPLENACSLFIFEKNSLVQHLMHELKYKGRVEISFYLGKWLGAILKEVTAYQNIDYVIPIPLHKRKLAKRGYNQVAGFGQEIAKALGTKYTHQVLIKNNPSKTQVFKDRFARAQLQHHLFALKRTELLKNKHILLVDDIITTGATLETCAKKLLDIPGLKISIASMALTI</sequence>
<organism evidence="3 4">
    <name type="scientific">Mesonia sediminis</name>
    <dbReference type="NCBI Taxonomy" id="1703946"/>
    <lineage>
        <taxon>Bacteria</taxon>
        <taxon>Pseudomonadati</taxon>
        <taxon>Bacteroidota</taxon>
        <taxon>Flavobacteriia</taxon>
        <taxon>Flavobacteriales</taxon>
        <taxon>Flavobacteriaceae</taxon>
        <taxon>Mesonia</taxon>
    </lineage>
</organism>
<dbReference type="EMBL" id="JBHULZ010000014">
    <property type="protein sequence ID" value="MFD2696958.1"/>
    <property type="molecule type" value="Genomic_DNA"/>
</dbReference>
<evidence type="ECO:0000259" key="2">
    <source>
        <dbReference type="Pfam" id="PF00156"/>
    </source>
</evidence>
<dbReference type="PANTHER" id="PTHR47505">
    <property type="entry name" value="DNA UTILIZATION PROTEIN YHGH"/>
    <property type="match status" value="1"/>
</dbReference>
<dbReference type="Gene3D" id="3.40.50.2020">
    <property type="match status" value="1"/>
</dbReference>
<reference evidence="4" key="1">
    <citation type="journal article" date="2019" name="Int. J. Syst. Evol. Microbiol.">
        <title>The Global Catalogue of Microorganisms (GCM) 10K type strain sequencing project: providing services to taxonomists for standard genome sequencing and annotation.</title>
        <authorList>
            <consortium name="The Broad Institute Genomics Platform"/>
            <consortium name="The Broad Institute Genome Sequencing Center for Infectious Disease"/>
            <person name="Wu L."/>
            <person name="Ma J."/>
        </authorList>
    </citation>
    <scope>NUCLEOTIDE SEQUENCE [LARGE SCALE GENOMIC DNA]</scope>
    <source>
        <strain evidence="4">KCTC 42255</strain>
    </source>
</reference>
<dbReference type="SUPFAM" id="SSF53271">
    <property type="entry name" value="PRTase-like"/>
    <property type="match status" value="1"/>
</dbReference>
<protein>
    <submittedName>
        <fullName evidence="3">ComF family protein</fullName>
    </submittedName>
</protein>
<dbReference type="PANTHER" id="PTHR47505:SF1">
    <property type="entry name" value="DNA UTILIZATION PROTEIN YHGH"/>
    <property type="match status" value="1"/>
</dbReference>
<dbReference type="InterPro" id="IPR029057">
    <property type="entry name" value="PRTase-like"/>
</dbReference>
<dbReference type="RefSeq" id="WP_379043941.1">
    <property type="nucleotide sequence ID" value="NZ_JBHULZ010000014.1"/>
</dbReference>
<dbReference type="InterPro" id="IPR051910">
    <property type="entry name" value="ComF/GntX_DNA_util-trans"/>
</dbReference>
<evidence type="ECO:0000313" key="4">
    <source>
        <dbReference type="Proteomes" id="UP001597357"/>
    </source>
</evidence>
<dbReference type="CDD" id="cd06223">
    <property type="entry name" value="PRTases_typeI"/>
    <property type="match status" value="1"/>
</dbReference>
<proteinExistence type="inferred from homology"/>
<evidence type="ECO:0000313" key="3">
    <source>
        <dbReference type="EMBL" id="MFD2696958.1"/>
    </source>
</evidence>
<comment type="similarity">
    <text evidence="1">Belongs to the ComF/GntX family.</text>
</comment>
<evidence type="ECO:0000256" key="1">
    <source>
        <dbReference type="ARBA" id="ARBA00008007"/>
    </source>
</evidence>
<feature type="domain" description="Phosphoribosyltransferase" evidence="2">
    <location>
        <begin position="97"/>
        <end position="179"/>
    </location>
</feature>
<keyword evidence="4" id="KW-1185">Reference proteome</keyword>
<gene>
    <name evidence="3" type="ORF">ACFSQ0_03060</name>
</gene>
<accession>A0ABW5SCC4</accession>